<proteinExistence type="predicted"/>
<keyword evidence="3" id="KW-1185">Reference proteome</keyword>
<protein>
    <submittedName>
        <fullName evidence="2">Uncharacterized protein</fullName>
    </submittedName>
</protein>
<keyword evidence="1" id="KW-0812">Transmembrane</keyword>
<reference evidence="2 3" key="1">
    <citation type="journal article" date="2015" name="Genome Biol.">
        <title>Comparative genomics of Steinernema reveals deeply conserved gene regulatory networks.</title>
        <authorList>
            <person name="Dillman A.R."/>
            <person name="Macchietto M."/>
            <person name="Porter C.F."/>
            <person name="Rogers A."/>
            <person name="Williams B."/>
            <person name="Antoshechkin I."/>
            <person name="Lee M.M."/>
            <person name="Goodwin Z."/>
            <person name="Lu X."/>
            <person name="Lewis E.E."/>
            <person name="Goodrich-Blair H."/>
            <person name="Stock S.P."/>
            <person name="Adams B.J."/>
            <person name="Sternberg P.W."/>
            <person name="Mortazavi A."/>
        </authorList>
    </citation>
    <scope>NUCLEOTIDE SEQUENCE [LARGE SCALE GENOMIC DNA]</scope>
    <source>
        <strain evidence="2 3">ALL</strain>
    </source>
</reference>
<comment type="caution">
    <text evidence="2">The sequence shown here is derived from an EMBL/GenBank/DDBJ whole genome shotgun (WGS) entry which is preliminary data.</text>
</comment>
<dbReference type="EMBL" id="CM016762">
    <property type="protein sequence ID" value="TMS32987.1"/>
    <property type="molecule type" value="Genomic_DNA"/>
</dbReference>
<feature type="transmembrane region" description="Helical" evidence="1">
    <location>
        <begin position="59"/>
        <end position="77"/>
    </location>
</feature>
<reference evidence="2 3" key="2">
    <citation type="journal article" date="2019" name="G3 (Bethesda)">
        <title>Hybrid Assembly of the Genome of the Entomopathogenic Nematode Steinernema carpocapsae Identifies the X-Chromosome.</title>
        <authorList>
            <person name="Serra L."/>
            <person name="Macchietto M."/>
            <person name="Macias-Munoz A."/>
            <person name="McGill C.J."/>
            <person name="Rodriguez I.M."/>
            <person name="Rodriguez B."/>
            <person name="Murad R."/>
            <person name="Mortazavi A."/>
        </authorList>
    </citation>
    <scope>NUCLEOTIDE SEQUENCE [LARGE SCALE GENOMIC DNA]</scope>
    <source>
        <strain evidence="2 3">ALL</strain>
    </source>
</reference>
<sequence>MLCLATARPQIRRLDLNLRGIYSDFIRSGDRPLAHGFDMCPQEWSPIEFRGTFSFLGEIGYSIVSGVFSIHFLFFVPNTPQFLTITRNHCQAAL</sequence>
<keyword evidence="1" id="KW-1133">Transmembrane helix</keyword>
<dbReference type="EMBL" id="AZBU02000001">
    <property type="protein sequence ID" value="TMS32987.1"/>
    <property type="molecule type" value="Genomic_DNA"/>
</dbReference>
<evidence type="ECO:0000256" key="1">
    <source>
        <dbReference type="SAM" id="Phobius"/>
    </source>
</evidence>
<organism evidence="2 3">
    <name type="scientific">Steinernema carpocapsae</name>
    <name type="common">Entomopathogenic nematode</name>
    <dbReference type="NCBI Taxonomy" id="34508"/>
    <lineage>
        <taxon>Eukaryota</taxon>
        <taxon>Metazoa</taxon>
        <taxon>Ecdysozoa</taxon>
        <taxon>Nematoda</taxon>
        <taxon>Chromadorea</taxon>
        <taxon>Rhabditida</taxon>
        <taxon>Tylenchina</taxon>
        <taxon>Panagrolaimomorpha</taxon>
        <taxon>Strongyloidoidea</taxon>
        <taxon>Steinernematidae</taxon>
        <taxon>Steinernema</taxon>
    </lineage>
</organism>
<keyword evidence="1" id="KW-0472">Membrane</keyword>
<name>A0A4U8ULJ4_STECR</name>
<dbReference type="AlphaFoldDB" id="A0A4U8ULJ4"/>
<gene>
    <name evidence="2" type="ORF">L596_000771</name>
</gene>
<evidence type="ECO:0000313" key="3">
    <source>
        <dbReference type="Proteomes" id="UP000298663"/>
    </source>
</evidence>
<evidence type="ECO:0000313" key="2">
    <source>
        <dbReference type="EMBL" id="TMS32987.1"/>
    </source>
</evidence>
<dbReference type="OrthoDB" id="8120565at2759"/>
<accession>A0A4U8ULJ4</accession>
<dbReference type="Proteomes" id="UP000298663">
    <property type="component" value="Chromosome X"/>
</dbReference>